<evidence type="ECO:0000313" key="1">
    <source>
        <dbReference type="EMBL" id="KAI4461296.1"/>
    </source>
</evidence>
<name>A0ACB9T3B1_HOLOL</name>
<accession>A0ACB9T3B1</accession>
<reference evidence="1" key="1">
    <citation type="submission" date="2022-04" db="EMBL/GenBank/DDBJ databases">
        <title>Chromosome-scale genome assembly of Holotrichia oblita Faldermann.</title>
        <authorList>
            <person name="Rongchong L."/>
        </authorList>
    </citation>
    <scope>NUCLEOTIDE SEQUENCE</scope>
    <source>
        <strain evidence="1">81SQS9</strain>
    </source>
</reference>
<protein>
    <submittedName>
        <fullName evidence="1">Ecdysone-inducible e1 isoform a</fullName>
    </submittedName>
</protein>
<comment type="caution">
    <text evidence="1">The sequence shown here is derived from an EMBL/GenBank/DDBJ whole genome shotgun (WGS) entry which is preliminary data.</text>
</comment>
<proteinExistence type="predicted"/>
<evidence type="ECO:0000313" key="2">
    <source>
        <dbReference type="Proteomes" id="UP001056778"/>
    </source>
</evidence>
<dbReference type="EMBL" id="CM043019">
    <property type="protein sequence ID" value="KAI4461296.1"/>
    <property type="molecule type" value="Genomic_DNA"/>
</dbReference>
<sequence length="379" mass="41938">MTIYIQLCPYQISARELGSECTSDRDCKEQITGATCLQNRCTCQSYYARVNSTYCIQYHQYNKIIIQIIFLFLPAARPGNVCYSNAHCRLWTADSHCDFLIPNLFGRCQCNLPFRQLGDSCVRSAFQDTSSNIFTQEISSSPSTSTTTTAIPTTTFIASSVKSATKSPSKLTTMMTTSTTTTTDVKSNYITEYSTVSVPKKTYKPNHSYKKRRRPASTTEFPRYRTRTTSARPLDAATRITVSRRTTVMEPKSTPLPSSILFSSSTATSTMATTTNRPITTFSTISQRSTTRKMISTTTTAPPSTQELRRRVEDSYAAVSLGLPCVTDLQCRTADPSSKCIDGVCDCIWKTNSTRACSARNTGCIAGTFQVNNHSTPTV</sequence>
<gene>
    <name evidence="1" type="ORF">MML48_5g00019943</name>
</gene>
<keyword evidence="2" id="KW-1185">Reference proteome</keyword>
<organism evidence="1 2">
    <name type="scientific">Holotrichia oblita</name>
    <name type="common">Chafer beetle</name>
    <dbReference type="NCBI Taxonomy" id="644536"/>
    <lineage>
        <taxon>Eukaryota</taxon>
        <taxon>Metazoa</taxon>
        <taxon>Ecdysozoa</taxon>
        <taxon>Arthropoda</taxon>
        <taxon>Hexapoda</taxon>
        <taxon>Insecta</taxon>
        <taxon>Pterygota</taxon>
        <taxon>Neoptera</taxon>
        <taxon>Endopterygota</taxon>
        <taxon>Coleoptera</taxon>
        <taxon>Polyphaga</taxon>
        <taxon>Scarabaeiformia</taxon>
        <taxon>Scarabaeidae</taxon>
        <taxon>Melolonthinae</taxon>
        <taxon>Holotrichia</taxon>
    </lineage>
</organism>
<dbReference type="Proteomes" id="UP001056778">
    <property type="component" value="Chromosome 5"/>
</dbReference>